<evidence type="ECO:0000313" key="1">
    <source>
        <dbReference type="EMBL" id="SDP22433.1"/>
    </source>
</evidence>
<gene>
    <name evidence="1" type="ORF">SAMN04489867_1782</name>
</gene>
<dbReference type="InterPro" id="IPR038056">
    <property type="entry name" value="YjbR-like_sf"/>
</dbReference>
<dbReference type="STRING" id="443156.SAMN04489867_1782"/>
<dbReference type="Proteomes" id="UP000199077">
    <property type="component" value="Chromosome I"/>
</dbReference>
<dbReference type="SUPFAM" id="SSF142906">
    <property type="entry name" value="YjbR-like"/>
    <property type="match status" value="1"/>
</dbReference>
<name>A0A1H0QYP6_9MICO</name>
<evidence type="ECO:0000313" key="2">
    <source>
        <dbReference type="Proteomes" id="UP000199077"/>
    </source>
</evidence>
<dbReference type="EMBL" id="LT629711">
    <property type="protein sequence ID" value="SDP22433.1"/>
    <property type="molecule type" value="Genomic_DNA"/>
</dbReference>
<dbReference type="Gene3D" id="3.90.1150.30">
    <property type="match status" value="1"/>
</dbReference>
<dbReference type="InterPro" id="IPR058532">
    <property type="entry name" value="YjbR/MT2646/Rv2570-like"/>
</dbReference>
<dbReference type="Pfam" id="PF04237">
    <property type="entry name" value="YjbR"/>
    <property type="match status" value="1"/>
</dbReference>
<accession>A0A1H0QYP6</accession>
<dbReference type="AlphaFoldDB" id="A0A1H0QYP6"/>
<reference evidence="2" key="1">
    <citation type="submission" date="2016-10" db="EMBL/GenBank/DDBJ databases">
        <authorList>
            <person name="Varghese N."/>
            <person name="Submissions S."/>
        </authorList>
    </citation>
    <scope>NUCLEOTIDE SEQUENCE [LARGE SCALE GENOMIC DNA]</scope>
    <source>
        <strain evidence="2">DSM 22329</strain>
    </source>
</reference>
<organism evidence="1 2">
    <name type="scientific">Pedococcus dokdonensis</name>
    <dbReference type="NCBI Taxonomy" id="443156"/>
    <lineage>
        <taxon>Bacteria</taxon>
        <taxon>Bacillati</taxon>
        <taxon>Actinomycetota</taxon>
        <taxon>Actinomycetes</taxon>
        <taxon>Micrococcales</taxon>
        <taxon>Intrasporangiaceae</taxon>
        <taxon>Pedococcus</taxon>
    </lineage>
</organism>
<dbReference type="OrthoDB" id="8479417at2"/>
<sequence length="137" mass="14922">MADKDADLDPALVARVASICLALPETHEQDAWIGVRWRIRQRTFAHLAHVDPSGGSVFGLAARLGTPADVITFRSAGAELDALVHSGLPFYKPDWSPSVVGMVVDARTDWEEVTELLTDSYCLMAPKKLARLVQPPS</sequence>
<dbReference type="RefSeq" id="WP_091784186.1">
    <property type="nucleotide sequence ID" value="NZ_LT629711.1"/>
</dbReference>
<proteinExistence type="predicted"/>
<protein>
    <submittedName>
        <fullName evidence="1">YjbR protein</fullName>
    </submittedName>
</protein>
<keyword evidence="2" id="KW-1185">Reference proteome</keyword>